<evidence type="ECO:0000313" key="2">
    <source>
        <dbReference type="Proteomes" id="UP001469553"/>
    </source>
</evidence>
<gene>
    <name evidence="1" type="ORF">AMECASPLE_009294</name>
</gene>
<accession>A0ABV0Y035</accession>
<reference evidence="1 2" key="1">
    <citation type="submission" date="2021-06" db="EMBL/GenBank/DDBJ databases">
        <authorList>
            <person name="Palmer J.M."/>
        </authorList>
    </citation>
    <scope>NUCLEOTIDE SEQUENCE [LARGE SCALE GENOMIC DNA]</scope>
    <source>
        <strain evidence="1 2">AS_MEX2019</strain>
        <tissue evidence="1">Muscle</tissue>
    </source>
</reference>
<dbReference type="Proteomes" id="UP001469553">
    <property type="component" value="Unassembled WGS sequence"/>
</dbReference>
<protein>
    <submittedName>
        <fullName evidence="1">Uncharacterized protein</fullName>
    </submittedName>
</protein>
<keyword evidence="2" id="KW-1185">Reference proteome</keyword>
<dbReference type="EMBL" id="JAHRIP010019326">
    <property type="protein sequence ID" value="MEQ2287122.1"/>
    <property type="molecule type" value="Genomic_DNA"/>
</dbReference>
<evidence type="ECO:0000313" key="1">
    <source>
        <dbReference type="EMBL" id="MEQ2287122.1"/>
    </source>
</evidence>
<organism evidence="1 2">
    <name type="scientific">Ameca splendens</name>
    <dbReference type="NCBI Taxonomy" id="208324"/>
    <lineage>
        <taxon>Eukaryota</taxon>
        <taxon>Metazoa</taxon>
        <taxon>Chordata</taxon>
        <taxon>Craniata</taxon>
        <taxon>Vertebrata</taxon>
        <taxon>Euteleostomi</taxon>
        <taxon>Actinopterygii</taxon>
        <taxon>Neopterygii</taxon>
        <taxon>Teleostei</taxon>
        <taxon>Neoteleostei</taxon>
        <taxon>Acanthomorphata</taxon>
        <taxon>Ovalentaria</taxon>
        <taxon>Atherinomorphae</taxon>
        <taxon>Cyprinodontiformes</taxon>
        <taxon>Goodeidae</taxon>
        <taxon>Ameca</taxon>
    </lineage>
</organism>
<name>A0ABV0Y035_9TELE</name>
<proteinExistence type="predicted"/>
<comment type="caution">
    <text evidence="1">The sequence shown here is derived from an EMBL/GenBank/DDBJ whole genome shotgun (WGS) entry which is preliminary data.</text>
</comment>
<sequence length="99" mass="11511">MKRIRHNCNLKKHGRPRKFTEWAKRPFIREAAKCSGQMRPKLNFLSYMCYAKKHLGITISTAKYSGGRIMMWGCFSSTETVKLVRGNRKVNGVYSLKQP</sequence>